<gene>
    <name evidence="11" type="primary">GPPS1</name>
</gene>
<dbReference type="AlphaFoldDB" id="Q8LKJ3"/>
<keyword evidence="7" id="KW-0414">Isoprene biosynthesis</keyword>
<evidence type="ECO:0000256" key="7">
    <source>
        <dbReference type="ARBA" id="ARBA00023229"/>
    </source>
</evidence>
<evidence type="ECO:0000256" key="5">
    <source>
        <dbReference type="ARBA" id="ARBA00022723"/>
    </source>
</evidence>
<dbReference type="PROSITE" id="PS00723">
    <property type="entry name" value="POLYPRENYL_SYNTHASE_1"/>
    <property type="match status" value="1"/>
</dbReference>
<dbReference type="SFLD" id="SFLDS00005">
    <property type="entry name" value="Isoprenoid_Synthase_Type_I"/>
    <property type="match status" value="1"/>
</dbReference>
<evidence type="ECO:0000256" key="3">
    <source>
        <dbReference type="ARBA" id="ARBA00006706"/>
    </source>
</evidence>
<comment type="pathway">
    <text evidence="9">Terpene metabolism.</text>
</comment>
<evidence type="ECO:0000256" key="6">
    <source>
        <dbReference type="ARBA" id="ARBA00022842"/>
    </source>
</evidence>
<dbReference type="PANTHER" id="PTHR43281:SF1">
    <property type="entry name" value="FARNESYL DIPHOSPHATE SYNTHASE"/>
    <property type="match status" value="1"/>
</dbReference>
<dbReference type="CDD" id="cd00685">
    <property type="entry name" value="Trans_IPPS_HT"/>
    <property type="match status" value="1"/>
</dbReference>
<dbReference type="InterPro" id="IPR008949">
    <property type="entry name" value="Isoprenoid_synthase_dom_sf"/>
</dbReference>
<keyword evidence="4 10" id="KW-0808">Transferase</keyword>
<dbReference type="GO" id="GO:0004659">
    <property type="term" value="F:prenyltransferase activity"/>
    <property type="evidence" value="ECO:0007669"/>
    <property type="project" value="InterPro"/>
</dbReference>
<evidence type="ECO:0000256" key="9">
    <source>
        <dbReference type="ARBA" id="ARBA00046316"/>
    </source>
</evidence>
<evidence type="ECO:0000256" key="4">
    <source>
        <dbReference type="ARBA" id="ARBA00022679"/>
    </source>
</evidence>
<dbReference type="GO" id="GO:0008299">
    <property type="term" value="P:isoprenoid biosynthetic process"/>
    <property type="evidence" value="ECO:0007669"/>
    <property type="project" value="UniProtKB-KW"/>
</dbReference>
<dbReference type="PANTHER" id="PTHR43281">
    <property type="entry name" value="FARNESYL DIPHOSPHATE SYNTHASE"/>
    <property type="match status" value="1"/>
</dbReference>
<evidence type="ECO:0000256" key="8">
    <source>
        <dbReference type="ARBA" id="ARBA00023239"/>
    </source>
</evidence>
<evidence type="ECO:0000256" key="1">
    <source>
        <dbReference type="ARBA" id="ARBA00001946"/>
    </source>
</evidence>
<dbReference type="GO" id="GO:0005737">
    <property type="term" value="C:cytoplasm"/>
    <property type="evidence" value="ECO:0007669"/>
    <property type="project" value="UniProtKB-ARBA"/>
</dbReference>
<dbReference type="InterPro" id="IPR053378">
    <property type="entry name" value="Prenyl_diphosphate_synthase"/>
</dbReference>
<comment type="pathway">
    <text evidence="2">Isoprenoid biosynthesis.</text>
</comment>
<comment type="similarity">
    <text evidence="3 10">Belongs to the FPP/GGPP synthase family.</text>
</comment>
<dbReference type="GO" id="GO:0016829">
    <property type="term" value="F:lyase activity"/>
    <property type="evidence" value="ECO:0007669"/>
    <property type="project" value="UniProtKB-KW"/>
</dbReference>
<dbReference type="Pfam" id="PF00348">
    <property type="entry name" value="polyprenyl_synt"/>
    <property type="match status" value="1"/>
</dbReference>
<accession>Q8LKJ3</accession>
<keyword evidence="5" id="KW-0479">Metal-binding</keyword>
<reference evidence="11" key="1">
    <citation type="journal article" date="2002" name="Arch. Biochem. Biophys.">
        <title>Geranyl diphosphate synthase from Abies grandis: cDNA isolation, functional expression, and characterization.</title>
        <authorList>
            <person name="Burke C."/>
            <person name="Croteau R."/>
        </authorList>
    </citation>
    <scope>NUCLEOTIDE SEQUENCE</scope>
</reference>
<dbReference type="InterPro" id="IPR033749">
    <property type="entry name" value="Polyprenyl_synt_CS"/>
</dbReference>
<dbReference type="InterPro" id="IPR000092">
    <property type="entry name" value="Polyprenyl_synt"/>
</dbReference>
<sequence length="383" mass="41593">MAYSCMAASCHGLHFMNIASQECNLKRGIIPSKRLHGISSSLWASNGFQGHLERDLSAYRHLVSSSRCLNTIAMLSNLSEQAKEKATEFDFKEYLHSKAISVNEALERAVPLRYPEKIHEAMRYSLLAGGKRIRPILTIAACELVGGSEELAMPTACAMEMIHTMSLIHDDLPSMDNDDLRRGKLTNHKVFGEGTAVLAGDALLSFAFEHIAVSTRKTVASHRVLRVVSELGKAIGSQGVAGGQVADITSEGDPSVGLETLEWIHIHKTAVLLECAVVSGAIIGGASENEIERTGRYARCVGLLFQVVDDILDVTRSSEELGKTAGKDLVSDKATYPKLMGLEKAKEFADELLDRAKEELSCFNPAKAAPLLGLADYIALRQN</sequence>
<protein>
    <submittedName>
        <fullName evidence="11">Geranyl diphosphate synthase</fullName>
    </submittedName>
</protein>
<dbReference type="SUPFAM" id="SSF48576">
    <property type="entry name" value="Terpenoid synthases"/>
    <property type="match status" value="1"/>
</dbReference>
<comment type="cofactor">
    <cofactor evidence="1">
        <name>Mg(2+)</name>
        <dbReference type="ChEBI" id="CHEBI:18420"/>
    </cofactor>
</comment>
<keyword evidence="6" id="KW-0460">Magnesium</keyword>
<dbReference type="EMBL" id="AF513111">
    <property type="protein sequence ID" value="AAN01133.1"/>
    <property type="molecule type" value="mRNA"/>
</dbReference>
<evidence type="ECO:0000256" key="10">
    <source>
        <dbReference type="RuleBase" id="RU004466"/>
    </source>
</evidence>
<evidence type="ECO:0000256" key="2">
    <source>
        <dbReference type="ARBA" id="ARBA00005128"/>
    </source>
</evidence>
<dbReference type="FunFam" id="1.10.600.10:FF:000001">
    <property type="entry name" value="Geranylgeranyl diphosphate synthase"/>
    <property type="match status" value="1"/>
</dbReference>
<evidence type="ECO:0000313" key="11">
    <source>
        <dbReference type="EMBL" id="AAN01133.1"/>
    </source>
</evidence>
<proteinExistence type="evidence at transcript level"/>
<dbReference type="PROSITE" id="PS00444">
    <property type="entry name" value="POLYPRENYL_SYNTHASE_2"/>
    <property type="match status" value="1"/>
</dbReference>
<keyword evidence="8" id="KW-0456">Lyase</keyword>
<organism evidence="11">
    <name type="scientific">Abies grandis</name>
    <name type="common">Grand fir</name>
    <name type="synonym">Pinus grandis</name>
    <dbReference type="NCBI Taxonomy" id="46611"/>
    <lineage>
        <taxon>Eukaryota</taxon>
        <taxon>Viridiplantae</taxon>
        <taxon>Streptophyta</taxon>
        <taxon>Embryophyta</taxon>
        <taxon>Tracheophyta</taxon>
        <taxon>Spermatophyta</taxon>
        <taxon>Pinopsida</taxon>
        <taxon>Pinidae</taxon>
        <taxon>Conifers I</taxon>
        <taxon>Pinales</taxon>
        <taxon>Pinaceae</taxon>
        <taxon>Abies</taxon>
    </lineage>
</organism>
<name>Q8LKJ3_ABIGR</name>
<dbReference type="NCBIfam" id="NF045485">
    <property type="entry name" value="FPPsyn"/>
    <property type="match status" value="1"/>
</dbReference>
<dbReference type="GO" id="GO:0046872">
    <property type="term" value="F:metal ion binding"/>
    <property type="evidence" value="ECO:0007669"/>
    <property type="project" value="UniProtKB-KW"/>
</dbReference>
<dbReference type="SFLD" id="SFLDG01017">
    <property type="entry name" value="Polyprenyl_Transferase_Like"/>
    <property type="match status" value="1"/>
</dbReference>
<dbReference type="Gene3D" id="1.10.600.10">
    <property type="entry name" value="Farnesyl Diphosphate Synthase"/>
    <property type="match status" value="1"/>
</dbReference>